<dbReference type="PRINTS" id="PR00789">
    <property type="entry name" value="OSIALOPTASE"/>
</dbReference>
<evidence type="ECO:0000256" key="3">
    <source>
        <dbReference type="ARBA" id="ARBA00022694"/>
    </source>
</evidence>
<dbReference type="InterPro" id="IPR017861">
    <property type="entry name" value="KAE1/TsaD"/>
</dbReference>
<dbReference type="STRING" id="526218.Sterm_3088"/>
<dbReference type="KEGG" id="str:Sterm_3088"/>
<evidence type="ECO:0000313" key="11">
    <source>
        <dbReference type="Proteomes" id="UP000000845"/>
    </source>
</evidence>
<dbReference type="GO" id="GO:0005737">
    <property type="term" value="C:cytoplasm"/>
    <property type="evidence" value="ECO:0007669"/>
    <property type="project" value="UniProtKB-SubCell"/>
</dbReference>
<evidence type="ECO:0000313" key="10">
    <source>
        <dbReference type="EMBL" id="ACZ09930.1"/>
    </source>
</evidence>
<dbReference type="AlphaFoldDB" id="D1AP96"/>
<comment type="function">
    <text evidence="8">Required for the formation of a threonylcarbamoyl group on adenosine at position 37 (t(6)A37) in tRNAs that read codons beginning with adenine. Is involved in the transfer of the threonylcarbamoyl moiety of threonylcarbamoyl-AMP (TC-AMP) to the N6 group of A37, together with TsaE and TsaB. TsaD likely plays a direct catalytic role in this reaction.</text>
</comment>
<feature type="binding site" evidence="8">
    <location>
        <position position="115"/>
    </location>
    <ligand>
        <name>Fe cation</name>
        <dbReference type="ChEBI" id="CHEBI:24875"/>
    </ligand>
</feature>
<dbReference type="RefSeq" id="WP_012862512.1">
    <property type="nucleotide sequence ID" value="NC_013517.1"/>
</dbReference>
<dbReference type="NCBIfam" id="TIGR03723">
    <property type="entry name" value="T6A_TsaD_YgjD"/>
    <property type="match status" value="1"/>
</dbReference>
<reference evidence="10 11" key="2">
    <citation type="journal article" date="2010" name="Stand. Genomic Sci.">
        <title>Complete genome sequence of Sebaldella termitidis type strain (NCTC 11300).</title>
        <authorList>
            <person name="Harmon-Smith M."/>
            <person name="Celia L."/>
            <person name="Chertkov O."/>
            <person name="Lapidus A."/>
            <person name="Copeland A."/>
            <person name="Glavina Del Rio T."/>
            <person name="Nolan M."/>
            <person name="Lucas S."/>
            <person name="Tice H."/>
            <person name="Cheng J.F."/>
            <person name="Han C."/>
            <person name="Detter J.C."/>
            <person name="Bruce D."/>
            <person name="Goodwin L."/>
            <person name="Pitluck S."/>
            <person name="Pati A."/>
            <person name="Liolios K."/>
            <person name="Ivanova N."/>
            <person name="Mavromatis K."/>
            <person name="Mikhailova N."/>
            <person name="Chen A."/>
            <person name="Palaniappan K."/>
            <person name="Land M."/>
            <person name="Hauser L."/>
            <person name="Chang Y.J."/>
            <person name="Jeffries C.D."/>
            <person name="Brettin T."/>
            <person name="Goker M."/>
            <person name="Beck B."/>
            <person name="Bristow J."/>
            <person name="Eisen J.A."/>
            <person name="Markowitz V."/>
            <person name="Hugenholtz P."/>
            <person name="Kyrpides N.C."/>
            <person name="Klenk H.P."/>
            <person name="Chen F."/>
        </authorList>
    </citation>
    <scope>NUCLEOTIDE SEQUENCE [LARGE SCALE GENOMIC DNA]</scope>
    <source>
        <strain evidence="11">ATCC 33386 / NCTC 11300</strain>
    </source>
</reference>
<organism evidence="10 11">
    <name type="scientific">Sebaldella termitidis (strain ATCC 33386 / NCTC 11300)</name>
    <dbReference type="NCBI Taxonomy" id="526218"/>
    <lineage>
        <taxon>Bacteria</taxon>
        <taxon>Fusobacteriati</taxon>
        <taxon>Fusobacteriota</taxon>
        <taxon>Fusobacteriia</taxon>
        <taxon>Fusobacteriales</taxon>
        <taxon>Leptotrichiaceae</taxon>
        <taxon>Sebaldella</taxon>
    </lineage>
</organism>
<dbReference type="HAMAP" id="MF_01445">
    <property type="entry name" value="TsaD"/>
    <property type="match status" value="1"/>
</dbReference>
<dbReference type="Proteomes" id="UP000000845">
    <property type="component" value="Chromosome"/>
</dbReference>
<dbReference type="PANTHER" id="PTHR11735">
    <property type="entry name" value="TRNA N6-ADENOSINE THREONYLCARBAMOYLTRANSFERASE"/>
    <property type="match status" value="1"/>
</dbReference>
<dbReference type="Gene3D" id="3.30.420.40">
    <property type="match status" value="2"/>
</dbReference>
<dbReference type="CDD" id="cd24133">
    <property type="entry name" value="ASKHA_NBD_TsaD_bac"/>
    <property type="match status" value="1"/>
</dbReference>
<sequence length="333" mass="36569">MKILAIETSCDETSVAIIEDGKKVLSNIVSSQIKIHEKYGGVVPEIASRHHIENILPVFEEALDEAKLSIDDIDYIAVTYTPGLIGALLVGVAFAKAVSYSAGIPLIPVHHLKGHVYSSFIEYDIKLPAISLVVSGGHTILLKINEDYEFTLMGETLDDAAGEVYDKIARLLGLGYPGGPKIDSLSEKGVHDLKIKKPNVKENEFSFSGVKTFVTNYINNEKMKGNIINKENIARSFQDTVITILSEKAVNLCKKEGIKTLTVVGGVSANKALRRKMTEMGEENNIEVFFPGLEYCTDNAAMIGVAAYYELKKKGRDYNYILLDAVASKDMFL</sequence>
<dbReference type="GO" id="GO:0016787">
    <property type="term" value="F:hydrolase activity"/>
    <property type="evidence" value="ECO:0007669"/>
    <property type="project" value="UniProtKB-KW"/>
</dbReference>
<dbReference type="EMBL" id="CP001739">
    <property type="protein sequence ID" value="ACZ09930.1"/>
    <property type="molecule type" value="Genomic_DNA"/>
</dbReference>
<accession>D1AP96</accession>
<gene>
    <name evidence="8" type="primary">tsaD</name>
    <name evidence="10" type="ordered locus">Sterm_3088</name>
</gene>
<dbReference type="FunFam" id="3.30.420.40:FF:000040">
    <property type="entry name" value="tRNA N6-adenosine threonylcarbamoyltransferase"/>
    <property type="match status" value="1"/>
</dbReference>
<dbReference type="Pfam" id="PF00814">
    <property type="entry name" value="TsaD"/>
    <property type="match status" value="1"/>
</dbReference>
<dbReference type="NCBIfam" id="TIGR00329">
    <property type="entry name" value="gcp_kae1"/>
    <property type="match status" value="1"/>
</dbReference>
<protein>
    <recommendedName>
        <fullName evidence="8">tRNA N6-adenosine threonylcarbamoyltransferase</fullName>
        <ecNumber evidence="8">2.3.1.234</ecNumber>
    </recommendedName>
    <alternativeName>
        <fullName evidence="8">N6-L-threonylcarbamoyladenine synthase</fullName>
        <shortName evidence="8">t(6)A synthase</shortName>
    </alternativeName>
    <alternativeName>
        <fullName evidence="8">t(6)A37 threonylcarbamoyladenosine biosynthesis protein TsaD</fullName>
    </alternativeName>
    <alternativeName>
        <fullName evidence="8">tRNA threonylcarbamoyladenosine biosynthesis protein TsaD</fullName>
    </alternativeName>
</protein>
<dbReference type="GO" id="GO:0061711">
    <property type="term" value="F:tRNA N(6)-L-threonylcarbamoyladenine synthase activity"/>
    <property type="evidence" value="ECO:0007669"/>
    <property type="project" value="UniProtKB-EC"/>
</dbReference>
<keyword evidence="6 8" id="KW-0012">Acyltransferase</keyword>
<evidence type="ECO:0000256" key="4">
    <source>
        <dbReference type="ARBA" id="ARBA00022723"/>
    </source>
</evidence>
<dbReference type="HOGENOM" id="CLU_023208_0_2_0"/>
<dbReference type="InterPro" id="IPR043129">
    <property type="entry name" value="ATPase_NBD"/>
</dbReference>
<name>D1AP96_SEBTE</name>
<feature type="binding site" evidence="8">
    <location>
        <position position="111"/>
    </location>
    <ligand>
        <name>Fe cation</name>
        <dbReference type="ChEBI" id="CHEBI:24875"/>
    </ligand>
</feature>
<evidence type="ECO:0000256" key="7">
    <source>
        <dbReference type="ARBA" id="ARBA00048117"/>
    </source>
</evidence>
<feature type="binding site" evidence="8">
    <location>
        <position position="166"/>
    </location>
    <ligand>
        <name>substrate</name>
    </ligand>
</feature>
<keyword evidence="4 8" id="KW-0479">Metal-binding</keyword>
<keyword evidence="2 8" id="KW-0808">Transferase</keyword>
<dbReference type="eggNOG" id="COG0533">
    <property type="taxonomic scope" value="Bacteria"/>
</dbReference>
<comment type="cofactor">
    <cofactor evidence="8">
        <name>Fe(2+)</name>
        <dbReference type="ChEBI" id="CHEBI:29033"/>
    </cofactor>
    <text evidence="8">Binds 1 Fe(2+) ion per subunit.</text>
</comment>
<keyword evidence="11" id="KW-1185">Reference proteome</keyword>
<evidence type="ECO:0000256" key="6">
    <source>
        <dbReference type="ARBA" id="ARBA00023315"/>
    </source>
</evidence>
<feature type="binding site" evidence="8">
    <location>
        <position position="183"/>
    </location>
    <ligand>
        <name>substrate</name>
    </ligand>
</feature>
<keyword evidence="1 8" id="KW-0963">Cytoplasm</keyword>
<evidence type="ECO:0000256" key="1">
    <source>
        <dbReference type="ARBA" id="ARBA00022490"/>
    </source>
</evidence>
<proteinExistence type="inferred from homology"/>
<dbReference type="InterPro" id="IPR000905">
    <property type="entry name" value="Gcp-like_dom"/>
</dbReference>
<evidence type="ECO:0000256" key="8">
    <source>
        <dbReference type="HAMAP-Rule" id="MF_01445"/>
    </source>
</evidence>
<keyword evidence="5 8" id="KW-0408">Iron</keyword>
<feature type="binding site" evidence="8">
    <location>
        <begin position="133"/>
        <end position="137"/>
    </location>
    <ligand>
        <name>substrate</name>
    </ligand>
</feature>
<dbReference type="GO" id="GO:0005506">
    <property type="term" value="F:iron ion binding"/>
    <property type="evidence" value="ECO:0007669"/>
    <property type="project" value="UniProtKB-UniRule"/>
</dbReference>
<evidence type="ECO:0000259" key="9">
    <source>
        <dbReference type="Pfam" id="PF00814"/>
    </source>
</evidence>
<keyword evidence="10" id="KW-0378">Hydrolase</keyword>
<comment type="catalytic activity">
    <reaction evidence="7 8">
        <text>L-threonylcarbamoyladenylate + adenosine(37) in tRNA = N(6)-L-threonylcarbamoyladenosine(37) in tRNA + AMP + H(+)</text>
        <dbReference type="Rhea" id="RHEA:37059"/>
        <dbReference type="Rhea" id="RHEA-COMP:10162"/>
        <dbReference type="Rhea" id="RHEA-COMP:10163"/>
        <dbReference type="ChEBI" id="CHEBI:15378"/>
        <dbReference type="ChEBI" id="CHEBI:73682"/>
        <dbReference type="ChEBI" id="CHEBI:74411"/>
        <dbReference type="ChEBI" id="CHEBI:74418"/>
        <dbReference type="ChEBI" id="CHEBI:456215"/>
        <dbReference type="EC" id="2.3.1.234"/>
    </reaction>
</comment>
<dbReference type="PANTHER" id="PTHR11735:SF6">
    <property type="entry name" value="TRNA N6-ADENOSINE THREONYLCARBAMOYLTRANSFERASE, MITOCHONDRIAL"/>
    <property type="match status" value="1"/>
</dbReference>
<feature type="binding site" evidence="8">
    <location>
        <position position="298"/>
    </location>
    <ligand>
        <name>Fe cation</name>
        <dbReference type="ChEBI" id="CHEBI:24875"/>
    </ligand>
</feature>
<feature type="binding site" evidence="8">
    <location>
        <position position="179"/>
    </location>
    <ligand>
        <name>substrate</name>
    </ligand>
</feature>
<dbReference type="InterPro" id="IPR022450">
    <property type="entry name" value="TsaD"/>
</dbReference>
<keyword evidence="3 8" id="KW-0819">tRNA processing</keyword>
<feature type="domain" description="Gcp-like" evidence="9">
    <location>
        <begin position="23"/>
        <end position="304"/>
    </location>
</feature>
<dbReference type="GO" id="GO:0002949">
    <property type="term" value="P:tRNA threonylcarbamoyladenosine modification"/>
    <property type="evidence" value="ECO:0007669"/>
    <property type="project" value="UniProtKB-UniRule"/>
</dbReference>
<evidence type="ECO:0000256" key="2">
    <source>
        <dbReference type="ARBA" id="ARBA00022679"/>
    </source>
</evidence>
<reference evidence="11" key="1">
    <citation type="submission" date="2009-09" db="EMBL/GenBank/DDBJ databases">
        <title>The complete chromosome of Sebaldella termitidis ATCC 33386.</title>
        <authorList>
            <consortium name="US DOE Joint Genome Institute (JGI-PGF)"/>
            <person name="Lucas S."/>
            <person name="Copeland A."/>
            <person name="Lapidus A."/>
            <person name="Glavina del Rio T."/>
            <person name="Dalin E."/>
            <person name="Tice H."/>
            <person name="Bruce D."/>
            <person name="Goodwin L."/>
            <person name="Pitluck S."/>
            <person name="Kyrpides N."/>
            <person name="Mavromatis K."/>
            <person name="Ivanova N."/>
            <person name="Mikhailova N."/>
            <person name="Sims D."/>
            <person name="Meincke L."/>
            <person name="Brettin T."/>
            <person name="Detter J.C."/>
            <person name="Han C."/>
            <person name="Larimer F."/>
            <person name="Land M."/>
            <person name="Hauser L."/>
            <person name="Markowitz V."/>
            <person name="Cheng J.F."/>
            <person name="Hugenholtz P."/>
            <person name="Woyke T."/>
            <person name="Wu D."/>
            <person name="Eisen J.A."/>
        </authorList>
    </citation>
    <scope>NUCLEOTIDE SEQUENCE [LARGE SCALE GENOMIC DNA]</scope>
    <source>
        <strain evidence="11">ATCC 33386 / NCTC 11300</strain>
    </source>
</reference>
<dbReference type="SUPFAM" id="SSF53067">
    <property type="entry name" value="Actin-like ATPase domain"/>
    <property type="match status" value="2"/>
</dbReference>
<feature type="binding site" evidence="8">
    <location>
        <position position="270"/>
    </location>
    <ligand>
        <name>substrate</name>
    </ligand>
</feature>
<dbReference type="EC" id="2.3.1.234" evidence="8"/>
<comment type="similarity">
    <text evidence="8">Belongs to the KAE1 / TsaD family.</text>
</comment>
<comment type="subcellular location">
    <subcellularLocation>
        <location evidence="8">Cytoplasm</location>
    </subcellularLocation>
</comment>
<evidence type="ECO:0000256" key="5">
    <source>
        <dbReference type="ARBA" id="ARBA00023004"/>
    </source>
</evidence>